<evidence type="ECO:0000256" key="2">
    <source>
        <dbReference type="ARBA" id="ARBA00022771"/>
    </source>
</evidence>
<dbReference type="SUPFAM" id="SSF57903">
    <property type="entry name" value="FYVE/PHD zinc finger"/>
    <property type="match status" value="1"/>
</dbReference>
<evidence type="ECO:0000256" key="4">
    <source>
        <dbReference type="PROSITE-ProRule" id="PRU00091"/>
    </source>
</evidence>
<dbReference type="GO" id="GO:0044878">
    <property type="term" value="P:mitotic cytokinesis checkpoint signaling"/>
    <property type="evidence" value="ECO:0000318"/>
    <property type="project" value="GO_Central"/>
</dbReference>
<dbReference type="EMBL" id="AHAT01019019">
    <property type="status" value="NOT_ANNOTATED_CDS"/>
    <property type="molecule type" value="Genomic_DNA"/>
</dbReference>
<dbReference type="OrthoDB" id="5407799at2759"/>
<dbReference type="Proteomes" id="UP000018468">
    <property type="component" value="Linkage group LG7"/>
</dbReference>
<proteinExistence type="predicted"/>
<dbReference type="InterPro" id="IPR011011">
    <property type="entry name" value="Znf_FYVE_PHD"/>
</dbReference>
<dbReference type="GO" id="GO:0008270">
    <property type="term" value="F:zinc ion binding"/>
    <property type="evidence" value="ECO:0007669"/>
    <property type="project" value="UniProtKB-KW"/>
</dbReference>
<dbReference type="OMA" id="CYRECHD"/>
<dbReference type="PROSITE" id="PS50178">
    <property type="entry name" value="ZF_FYVE"/>
    <property type="match status" value="1"/>
</dbReference>
<name>W5N586_LEPOC</name>
<dbReference type="InterPro" id="IPR044553">
    <property type="entry name" value="Bbox1_ANCHR"/>
</dbReference>
<feature type="region of interest" description="Disordered" evidence="5">
    <location>
        <begin position="425"/>
        <end position="446"/>
    </location>
</feature>
<dbReference type="CTD" id="84936"/>
<keyword evidence="2 4" id="KW-0863">Zinc-finger</keyword>
<dbReference type="GO" id="GO:0032154">
    <property type="term" value="C:cleavage furrow"/>
    <property type="evidence" value="ECO:0000318"/>
    <property type="project" value="GO_Central"/>
</dbReference>
<dbReference type="InterPro" id="IPR013083">
    <property type="entry name" value="Znf_RING/FYVE/PHD"/>
</dbReference>
<dbReference type="GO" id="GO:0030496">
    <property type="term" value="C:midbody"/>
    <property type="evidence" value="ECO:0000318"/>
    <property type="project" value="GO_Central"/>
</dbReference>
<protein>
    <submittedName>
        <fullName evidence="7">Zinc finger, FYVE domain containing 19</fullName>
    </submittedName>
</protein>
<dbReference type="AlphaFoldDB" id="W5N586"/>
<evidence type="ECO:0000259" key="6">
    <source>
        <dbReference type="PROSITE" id="PS50178"/>
    </source>
</evidence>
<dbReference type="GeneTree" id="ENSGT00390000016108"/>
<reference evidence="8" key="1">
    <citation type="submission" date="2011-12" db="EMBL/GenBank/DDBJ databases">
        <title>The Draft Genome of Lepisosteus oculatus.</title>
        <authorList>
            <consortium name="The Broad Institute Genome Assembly &amp; Analysis Group"/>
            <consortium name="Computational R&amp;D Group"/>
            <consortium name="and Sequencing Platform"/>
            <person name="Di Palma F."/>
            <person name="Alfoldi J."/>
            <person name="Johnson J."/>
            <person name="Berlin A."/>
            <person name="Gnerre S."/>
            <person name="Jaffe D."/>
            <person name="MacCallum I."/>
            <person name="Young S."/>
            <person name="Walker B.J."/>
            <person name="Lander E.S."/>
            <person name="Lindblad-Toh K."/>
        </authorList>
    </citation>
    <scope>NUCLEOTIDE SEQUENCE [LARGE SCALE GENOMIC DNA]</scope>
</reference>
<evidence type="ECO:0000256" key="1">
    <source>
        <dbReference type="ARBA" id="ARBA00022723"/>
    </source>
</evidence>
<feature type="region of interest" description="Disordered" evidence="5">
    <location>
        <begin position="101"/>
        <end position="131"/>
    </location>
</feature>
<keyword evidence="1" id="KW-0479">Metal-binding</keyword>
<dbReference type="InterPro" id="IPR000306">
    <property type="entry name" value="Znf_FYVE"/>
</dbReference>
<dbReference type="GO" id="GO:0005813">
    <property type="term" value="C:centrosome"/>
    <property type="evidence" value="ECO:0000318"/>
    <property type="project" value="GO_Central"/>
</dbReference>
<feature type="region of interest" description="Disordered" evidence="5">
    <location>
        <begin position="229"/>
        <end position="248"/>
    </location>
</feature>
<keyword evidence="3" id="KW-0862">Zinc</keyword>
<reference evidence="7" key="2">
    <citation type="submission" date="2025-08" db="UniProtKB">
        <authorList>
            <consortium name="Ensembl"/>
        </authorList>
    </citation>
    <scope>IDENTIFICATION</scope>
</reference>
<evidence type="ECO:0000256" key="5">
    <source>
        <dbReference type="SAM" id="MobiDB-lite"/>
    </source>
</evidence>
<dbReference type="Gene3D" id="3.30.40.10">
    <property type="entry name" value="Zinc/RING finger domain, C3HC4 (zinc finger)"/>
    <property type="match status" value="1"/>
</dbReference>
<dbReference type="RefSeq" id="XP_015206353.1">
    <property type="nucleotide sequence ID" value="XM_015350867.2"/>
</dbReference>
<feature type="domain" description="FYVE-type" evidence="6">
    <location>
        <begin position="17"/>
        <end position="76"/>
    </location>
</feature>
<dbReference type="Ensembl" id="ENSLOCT00000015825.1">
    <property type="protein sequence ID" value="ENSLOCP00000015795.1"/>
    <property type="gene ID" value="ENSLOCG00000012832.1"/>
</dbReference>
<feature type="compositionally biased region" description="Polar residues" evidence="5">
    <location>
        <begin position="103"/>
        <end position="117"/>
    </location>
</feature>
<feature type="region of interest" description="Disordered" evidence="5">
    <location>
        <begin position="305"/>
        <end position="327"/>
    </location>
</feature>
<dbReference type="GeneID" id="102690881"/>
<dbReference type="PANTHER" id="PTHR46603:SF1">
    <property type="entry name" value="ABSCISSION_NOCUT CHECKPOINT REGULATOR"/>
    <property type="match status" value="1"/>
</dbReference>
<keyword evidence="8" id="KW-1185">Reference proteome</keyword>
<dbReference type="Pfam" id="PF22586">
    <property type="entry name" value="ANCHR-like_BBOX"/>
    <property type="match status" value="1"/>
</dbReference>
<accession>W5N586</accession>
<dbReference type="GO" id="GO:0032266">
    <property type="term" value="F:phosphatidylinositol-3-phosphate binding"/>
    <property type="evidence" value="ECO:0000318"/>
    <property type="project" value="GO_Central"/>
</dbReference>
<dbReference type="SMART" id="SM00064">
    <property type="entry name" value="FYVE"/>
    <property type="match status" value="1"/>
</dbReference>
<dbReference type="InParanoid" id="W5N586"/>
<dbReference type="STRING" id="7918.ENSLOCP00000015795"/>
<evidence type="ECO:0000313" key="7">
    <source>
        <dbReference type="Ensembl" id="ENSLOCP00000015795.1"/>
    </source>
</evidence>
<reference evidence="7" key="3">
    <citation type="submission" date="2025-09" db="UniProtKB">
        <authorList>
            <consortium name="Ensembl"/>
        </authorList>
    </citation>
    <scope>IDENTIFICATION</scope>
</reference>
<feature type="region of interest" description="Disordered" evidence="5">
    <location>
        <begin position="342"/>
        <end position="392"/>
    </location>
</feature>
<feature type="compositionally biased region" description="Basic and acidic residues" evidence="5">
    <location>
        <begin position="425"/>
        <end position="434"/>
    </location>
</feature>
<dbReference type="InterPro" id="IPR017455">
    <property type="entry name" value="Znf_FYVE-rel"/>
</dbReference>
<dbReference type="PANTHER" id="PTHR46603">
    <property type="entry name" value="ABSCISSION/NOCUT CHECKPOINT REGULATOR"/>
    <property type="match status" value="1"/>
</dbReference>
<dbReference type="Pfam" id="PF01363">
    <property type="entry name" value="FYVE"/>
    <property type="match status" value="1"/>
</dbReference>
<dbReference type="CDD" id="cd15749">
    <property type="entry name" value="FYVE_ZFY19"/>
    <property type="match status" value="1"/>
</dbReference>
<dbReference type="Bgee" id="ENSLOCG00000012832">
    <property type="expression patterns" value="Expressed in ovary and 13 other cell types or tissues"/>
</dbReference>
<sequence length="446" mass="49307">MKATSPFCLDLGLVWMNDMDSRCYGCASKFSLFKKEAACKNCGRSYCAGCLGYSCLVPRCGNTQQKVCKQCHGNLTSGGTLNNAAKWSPPENYKKRVAALEAKQSQQGPASRPSSKSIAPRLPVARGLSKEDQAIAERLERLKEDTTPRSIPSEKEIESRLAALKVPARPIPTAAEMEDRLAALQGVTPPSQVPRPIHQPPDARTQTEQASDLITQLSEEVAIDNRFAPESGSEGVTDGPLNNLNKADSTLDENLDDLRQDAKQLESEKSRLLAEAMEELKQENLGREQVLQMARRLALLKGQDPGKITANDFSQPDSEEETEEESLKRILKQLSEEAALDEASGYNILPEQSGPINTEKPTGHKKMPCAPQSRANKKIAAAAPPSDSDEEELPWCCICNEDATIRCRSCDDELYCKRCFREGHDDFDRKDHRTTSYKAPRKSKKK</sequence>
<evidence type="ECO:0000313" key="8">
    <source>
        <dbReference type="Proteomes" id="UP000018468"/>
    </source>
</evidence>
<organism evidence="7 8">
    <name type="scientific">Lepisosteus oculatus</name>
    <name type="common">Spotted gar</name>
    <dbReference type="NCBI Taxonomy" id="7918"/>
    <lineage>
        <taxon>Eukaryota</taxon>
        <taxon>Metazoa</taxon>
        <taxon>Chordata</taxon>
        <taxon>Craniata</taxon>
        <taxon>Vertebrata</taxon>
        <taxon>Euteleostomi</taxon>
        <taxon>Actinopterygii</taxon>
        <taxon>Neopterygii</taxon>
        <taxon>Holostei</taxon>
        <taxon>Semionotiformes</taxon>
        <taxon>Lepisosteidae</taxon>
        <taxon>Lepisosteus</taxon>
    </lineage>
</organism>
<evidence type="ECO:0000256" key="3">
    <source>
        <dbReference type="ARBA" id="ARBA00022833"/>
    </source>
</evidence>
<dbReference type="eggNOG" id="KOG1818">
    <property type="taxonomic scope" value="Eukaryota"/>
</dbReference>
<dbReference type="SUPFAM" id="SSF57845">
    <property type="entry name" value="B-box zinc-binding domain"/>
    <property type="match status" value="1"/>
</dbReference>
<dbReference type="CDD" id="cd19817">
    <property type="entry name" value="Bbox1_ANCHR-like"/>
    <property type="match status" value="1"/>
</dbReference>